<evidence type="ECO:0000256" key="1">
    <source>
        <dbReference type="SAM" id="SignalP"/>
    </source>
</evidence>
<dbReference type="Proteomes" id="UP001060261">
    <property type="component" value="Chromosome"/>
</dbReference>
<proteinExistence type="predicted"/>
<keyword evidence="3" id="KW-1185">Reference proteome</keyword>
<feature type="signal peptide" evidence="1">
    <location>
        <begin position="1"/>
        <end position="23"/>
    </location>
</feature>
<gene>
    <name evidence="2" type="ORF">N0D28_14970</name>
</gene>
<name>A0ABY5YIB0_9DEIO</name>
<protein>
    <submittedName>
        <fullName evidence="2">Uncharacterized protein</fullName>
    </submittedName>
</protein>
<evidence type="ECO:0000313" key="3">
    <source>
        <dbReference type="Proteomes" id="UP001060261"/>
    </source>
</evidence>
<evidence type="ECO:0000313" key="2">
    <source>
        <dbReference type="EMBL" id="UWX63999.1"/>
    </source>
</evidence>
<feature type="chain" id="PRO_5047429979" evidence="1">
    <location>
        <begin position="24"/>
        <end position="373"/>
    </location>
</feature>
<keyword evidence="1" id="KW-0732">Signal</keyword>
<dbReference type="RefSeq" id="WP_260560275.1">
    <property type="nucleotide sequence ID" value="NZ_CP104213.1"/>
</dbReference>
<dbReference type="EMBL" id="CP104213">
    <property type="protein sequence ID" value="UWX63999.1"/>
    <property type="molecule type" value="Genomic_DNA"/>
</dbReference>
<sequence>MIRSSAARNTLLGLILLGSAASAQGFFGVTLPPDYSTRFGAFTGVFDTANSLYGVRYLPLPLKYDIRLFFVTHPGYNEYGIYSHIVGTDILLGTFTGGADGIQTASIDHTPDQGFQSTTLLQTSPVPAETYLNYSQFGYAHRWAFFRLYGGVGYGSLGAVSAPYLNTVATTGNNFNVGKALKVPGLTLNVATTLRNWVYFTSGQQFTNVDLYAALSGPLNPHLNFSVTHLERHGLGNDVLSFAPGVLGFGPGPYRESHLNTIYKLYLPQQMPPALALRSVQFDGYVIWLDPANIGNQLKLGATGRVTVNSFLALEITPQYDFYFGLPSVKAALLYKPASGTSAFGPSLIYTYKPADSSWTGSVWQLGLVITDK</sequence>
<organism evidence="2 3">
    <name type="scientific">Deinococcus rubellus</name>
    <dbReference type="NCBI Taxonomy" id="1889240"/>
    <lineage>
        <taxon>Bacteria</taxon>
        <taxon>Thermotogati</taxon>
        <taxon>Deinococcota</taxon>
        <taxon>Deinococci</taxon>
        <taxon>Deinococcales</taxon>
        <taxon>Deinococcaceae</taxon>
        <taxon>Deinococcus</taxon>
    </lineage>
</organism>
<accession>A0ABY5YIB0</accession>
<reference evidence="2" key="1">
    <citation type="submission" date="2022-09" db="EMBL/GenBank/DDBJ databases">
        <title>genome sequence of Deinococcus rubellus.</title>
        <authorList>
            <person name="Srinivasan S."/>
        </authorList>
    </citation>
    <scope>NUCLEOTIDE SEQUENCE</scope>
    <source>
        <strain evidence="2">Ant6</strain>
    </source>
</reference>